<keyword evidence="1" id="KW-1133">Transmembrane helix</keyword>
<feature type="transmembrane region" description="Helical" evidence="1">
    <location>
        <begin position="78"/>
        <end position="97"/>
    </location>
</feature>
<keyword evidence="1" id="KW-0812">Transmembrane</keyword>
<reference evidence="2 3" key="1">
    <citation type="submission" date="2018-08" db="EMBL/GenBank/DDBJ databases">
        <title>Genome and evolution of the arbuscular mycorrhizal fungus Diversispora epigaea (formerly Glomus versiforme) and its bacterial endosymbionts.</title>
        <authorList>
            <person name="Sun X."/>
            <person name="Fei Z."/>
            <person name="Harrison M."/>
        </authorList>
    </citation>
    <scope>NUCLEOTIDE SEQUENCE [LARGE SCALE GENOMIC DNA]</scope>
    <source>
        <strain evidence="2 3">IT104</strain>
    </source>
</reference>
<evidence type="ECO:0000256" key="1">
    <source>
        <dbReference type="SAM" id="Phobius"/>
    </source>
</evidence>
<accession>A0A397GEW6</accession>
<organism evidence="2 3">
    <name type="scientific">Diversispora epigaea</name>
    <dbReference type="NCBI Taxonomy" id="1348612"/>
    <lineage>
        <taxon>Eukaryota</taxon>
        <taxon>Fungi</taxon>
        <taxon>Fungi incertae sedis</taxon>
        <taxon>Mucoromycota</taxon>
        <taxon>Glomeromycotina</taxon>
        <taxon>Glomeromycetes</taxon>
        <taxon>Diversisporales</taxon>
        <taxon>Diversisporaceae</taxon>
        <taxon>Diversispora</taxon>
    </lineage>
</organism>
<gene>
    <name evidence="2" type="ORF">Glove_564g46</name>
</gene>
<dbReference type="Proteomes" id="UP000266861">
    <property type="component" value="Unassembled WGS sequence"/>
</dbReference>
<sequence length="122" mass="14000">MKEYPKLIFNEIEEIKNGKYCKPIQKDFKSVDAIVAPNMLFHITVGTSHPIKMNGLKKLISKLSGEKEQMIILSYQRFILLIILLLKINHIGLPIILNNMPWKLTFPNIQIGYSLEASGNVY</sequence>
<dbReference type="STRING" id="1348612.A0A397GEW6"/>
<comment type="caution">
    <text evidence="2">The sequence shown here is derived from an EMBL/GenBank/DDBJ whole genome shotgun (WGS) entry which is preliminary data.</text>
</comment>
<dbReference type="EMBL" id="PQFF01000479">
    <property type="protein sequence ID" value="RHZ47966.1"/>
    <property type="molecule type" value="Genomic_DNA"/>
</dbReference>
<dbReference type="OrthoDB" id="2340858at2759"/>
<evidence type="ECO:0000313" key="2">
    <source>
        <dbReference type="EMBL" id="RHZ47966.1"/>
    </source>
</evidence>
<protein>
    <submittedName>
        <fullName evidence="2">Uncharacterized protein</fullName>
    </submittedName>
</protein>
<name>A0A397GEW6_9GLOM</name>
<keyword evidence="1" id="KW-0472">Membrane</keyword>
<dbReference type="AlphaFoldDB" id="A0A397GEW6"/>
<keyword evidence="3" id="KW-1185">Reference proteome</keyword>
<evidence type="ECO:0000313" key="3">
    <source>
        <dbReference type="Proteomes" id="UP000266861"/>
    </source>
</evidence>
<proteinExistence type="predicted"/>